<dbReference type="Pfam" id="PF01656">
    <property type="entry name" value="CbiA"/>
    <property type="match status" value="1"/>
</dbReference>
<dbReference type="PANTHER" id="PTHR13696">
    <property type="entry name" value="P-LOOP CONTAINING NUCLEOSIDE TRIPHOSPHATE HYDROLASE"/>
    <property type="match status" value="1"/>
</dbReference>
<evidence type="ECO:0000313" key="3">
    <source>
        <dbReference type="Proteomes" id="UP000198575"/>
    </source>
</evidence>
<dbReference type="STRING" id="578942.SAMN05216289_12833"/>
<dbReference type="EMBL" id="FOVF01000028">
    <property type="protein sequence ID" value="SFN53017.1"/>
    <property type="molecule type" value="Genomic_DNA"/>
</dbReference>
<sequence length="210" mass="22755">MLKVLVASSKGGCGKSTIASNLAAHSALKGKATVLADADRQASSSRWCEKRATLESAVLPIDATRKGWQQRIPDDAERVIIDSGAGIRASEIAEFLDDIDAIVVPVLPSVIDLEASAPFLADLAALPRIKKGKVAVGLVANRTRPWTNATQMALGEIKGFPFPLVAQLRDTQAYSLLNGLGKSIFDYHSEIVRSHQEDWEKLLRWLKKQG</sequence>
<dbReference type="CDD" id="cd02042">
    <property type="entry name" value="ParAB_family"/>
    <property type="match status" value="1"/>
</dbReference>
<dbReference type="InterPro" id="IPR050678">
    <property type="entry name" value="DNA_Partitioning_ATPase"/>
</dbReference>
<feature type="domain" description="CobQ/CobB/MinD/ParA nucleotide binding" evidence="1">
    <location>
        <begin position="5"/>
        <end position="174"/>
    </location>
</feature>
<name>A0A1I4ZS82_9GAMM</name>
<dbReference type="SUPFAM" id="SSF52540">
    <property type="entry name" value="P-loop containing nucleoside triphosphate hydrolases"/>
    <property type="match status" value="1"/>
</dbReference>
<proteinExistence type="predicted"/>
<dbReference type="Gene3D" id="3.40.50.300">
    <property type="entry name" value="P-loop containing nucleotide triphosphate hydrolases"/>
    <property type="match status" value="1"/>
</dbReference>
<dbReference type="RefSeq" id="WP_092409700.1">
    <property type="nucleotide sequence ID" value="NZ_FOVF01000028.1"/>
</dbReference>
<protein>
    <submittedName>
        <fullName evidence="2">Chromosome partitioning protein</fullName>
    </submittedName>
</protein>
<dbReference type="AlphaFoldDB" id="A0A1I4ZS82"/>
<organism evidence="2 3">
    <name type="scientific">Dokdonella immobilis</name>
    <dbReference type="NCBI Taxonomy" id="578942"/>
    <lineage>
        <taxon>Bacteria</taxon>
        <taxon>Pseudomonadati</taxon>
        <taxon>Pseudomonadota</taxon>
        <taxon>Gammaproteobacteria</taxon>
        <taxon>Lysobacterales</taxon>
        <taxon>Rhodanobacteraceae</taxon>
        <taxon>Dokdonella</taxon>
    </lineage>
</organism>
<dbReference type="OrthoDB" id="69313at2"/>
<dbReference type="InterPro" id="IPR027417">
    <property type="entry name" value="P-loop_NTPase"/>
</dbReference>
<evidence type="ECO:0000313" key="2">
    <source>
        <dbReference type="EMBL" id="SFN53017.1"/>
    </source>
</evidence>
<gene>
    <name evidence="2" type="ORF">SAMN05216289_12833</name>
</gene>
<keyword evidence="3" id="KW-1185">Reference proteome</keyword>
<dbReference type="PANTHER" id="PTHR13696:SF96">
    <property type="entry name" value="COBQ_COBB_MIND_PARA NUCLEOTIDE BINDING DOMAIN-CONTAINING PROTEIN"/>
    <property type="match status" value="1"/>
</dbReference>
<dbReference type="Proteomes" id="UP000198575">
    <property type="component" value="Unassembled WGS sequence"/>
</dbReference>
<accession>A0A1I4ZS82</accession>
<dbReference type="InterPro" id="IPR002586">
    <property type="entry name" value="CobQ/CobB/MinD/ParA_Nub-bd_dom"/>
</dbReference>
<evidence type="ECO:0000259" key="1">
    <source>
        <dbReference type="Pfam" id="PF01656"/>
    </source>
</evidence>
<reference evidence="2 3" key="1">
    <citation type="submission" date="2016-10" db="EMBL/GenBank/DDBJ databases">
        <authorList>
            <person name="de Groot N.N."/>
        </authorList>
    </citation>
    <scope>NUCLEOTIDE SEQUENCE [LARGE SCALE GENOMIC DNA]</scope>
    <source>
        <strain evidence="2 3">CGMCC 1.7659</strain>
    </source>
</reference>